<feature type="region of interest" description="Disordered" evidence="2">
    <location>
        <begin position="48"/>
        <end position="67"/>
    </location>
</feature>
<sequence length="265" mass="29381">MNAYEQKQQNRRERFESRAEKAEQASTAAWEASRRAVDGIVMGQPILVGHHSESRHRGALARSDRAMRKSCEESDKAKHYAEKAAAVGTGGISSDDPDALDKLRAELATVEANQERMKAANKAIRAGKTPDKQIPALVALGFSEAAAQQAIAPDFAGRVGFPSYALTNNNANAARIKKRIQELEQRRAREAVELDGNGYRYREDTEENRVMFEFDGKPAENARAVLKRHAFKWSPLRGAWVRQLTNSGIYAGKCVRAELDKLASE</sequence>
<keyword evidence="1" id="KW-0175">Coiled coil</keyword>
<keyword evidence="4" id="KW-1185">Reference proteome</keyword>
<organism evidence="3 4">
    <name type="scientific">Pseudomonas peli</name>
    <dbReference type="NCBI Taxonomy" id="592361"/>
    <lineage>
        <taxon>Bacteria</taxon>
        <taxon>Pseudomonadati</taxon>
        <taxon>Pseudomonadota</taxon>
        <taxon>Gammaproteobacteria</taxon>
        <taxon>Pseudomonadales</taxon>
        <taxon>Pseudomonadaceae</taxon>
        <taxon>Pseudomonas</taxon>
    </lineage>
</organism>
<evidence type="ECO:0000313" key="3">
    <source>
        <dbReference type="EMBL" id="SCW89507.1"/>
    </source>
</evidence>
<dbReference type="EMBL" id="FMTL01000011">
    <property type="protein sequence ID" value="SCW89507.1"/>
    <property type="molecule type" value="Genomic_DNA"/>
</dbReference>
<dbReference type="RefSeq" id="WP_090256230.1">
    <property type="nucleotide sequence ID" value="NZ_FMTL01000011.1"/>
</dbReference>
<feature type="region of interest" description="Disordered" evidence="2">
    <location>
        <begin position="1"/>
        <end position="31"/>
    </location>
</feature>
<dbReference type="Pfam" id="PF12083">
    <property type="entry name" value="DUF3560"/>
    <property type="match status" value="1"/>
</dbReference>
<dbReference type="InterPro" id="IPR021944">
    <property type="entry name" value="DUF3560"/>
</dbReference>
<accession>A0AB37ZDM3</accession>
<evidence type="ECO:0000256" key="1">
    <source>
        <dbReference type="SAM" id="Coils"/>
    </source>
</evidence>
<feature type="compositionally biased region" description="Basic and acidic residues" evidence="2">
    <location>
        <begin position="50"/>
        <end position="67"/>
    </location>
</feature>
<proteinExistence type="predicted"/>
<comment type="caution">
    <text evidence="3">The sequence shown here is derived from an EMBL/GenBank/DDBJ whole genome shotgun (WGS) entry which is preliminary data.</text>
</comment>
<protein>
    <recommendedName>
        <fullName evidence="5">Conjugal transfer protein TraC</fullName>
    </recommendedName>
</protein>
<evidence type="ECO:0000313" key="4">
    <source>
        <dbReference type="Proteomes" id="UP000242418"/>
    </source>
</evidence>
<feature type="compositionally biased region" description="Basic and acidic residues" evidence="2">
    <location>
        <begin position="8"/>
        <end position="23"/>
    </location>
</feature>
<name>A0AB37ZDM3_9PSED</name>
<feature type="coiled-coil region" evidence="1">
    <location>
        <begin position="166"/>
        <end position="193"/>
    </location>
</feature>
<dbReference type="AlphaFoldDB" id="A0AB37ZDM3"/>
<dbReference type="Proteomes" id="UP000242418">
    <property type="component" value="Unassembled WGS sequence"/>
</dbReference>
<evidence type="ECO:0000256" key="2">
    <source>
        <dbReference type="SAM" id="MobiDB-lite"/>
    </source>
</evidence>
<reference evidence="3 4" key="1">
    <citation type="submission" date="2016-10" db="EMBL/GenBank/DDBJ databases">
        <authorList>
            <person name="Varghese N."/>
            <person name="Submissions S."/>
        </authorList>
    </citation>
    <scope>NUCLEOTIDE SEQUENCE [LARGE SCALE GENOMIC DNA]</scope>
    <source>
        <strain evidence="3 4">DSM 17833</strain>
    </source>
</reference>
<gene>
    <name evidence="3" type="ORF">SAMN05216370_0038</name>
</gene>
<evidence type="ECO:0008006" key="5">
    <source>
        <dbReference type="Google" id="ProtNLM"/>
    </source>
</evidence>